<dbReference type="Gene3D" id="2.40.290.10">
    <property type="match status" value="1"/>
</dbReference>
<dbReference type="InterPro" id="IPR006164">
    <property type="entry name" value="DNA_bd_Ku70/Ku80"/>
</dbReference>
<dbReference type="Proteomes" id="UP000034883">
    <property type="component" value="Chromosome"/>
</dbReference>
<dbReference type="CDD" id="cd00789">
    <property type="entry name" value="KU_like"/>
    <property type="match status" value="1"/>
</dbReference>
<feature type="domain" description="Ku" evidence="4">
    <location>
        <begin position="94"/>
        <end position="222"/>
    </location>
</feature>
<feature type="region of interest" description="Disordered" evidence="3">
    <location>
        <begin position="269"/>
        <end position="290"/>
    </location>
</feature>
<keyword evidence="1 2" id="KW-0238">DNA-binding</keyword>
<name>A0A0F6W4S8_9BACT</name>
<comment type="similarity">
    <text evidence="2">Belongs to the prokaryotic Ku family.</text>
</comment>
<dbReference type="NCBIfam" id="TIGR02772">
    <property type="entry name" value="Ku_bact"/>
    <property type="match status" value="1"/>
</dbReference>
<dbReference type="InterPro" id="IPR016194">
    <property type="entry name" value="SPOC-like_C_dom_sf"/>
</dbReference>
<gene>
    <name evidence="2" type="primary">ku</name>
    <name evidence="5" type="ORF">DB32_004560</name>
</gene>
<evidence type="ECO:0000313" key="5">
    <source>
        <dbReference type="EMBL" id="AKF07411.1"/>
    </source>
</evidence>
<dbReference type="HAMAP" id="MF_01875">
    <property type="entry name" value="Prokaryotic_Ku"/>
    <property type="match status" value="1"/>
</dbReference>
<dbReference type="EMBL" id="CP011125">
    <property type="protein sequence ID" value="AKF07411.1"/>
    <property type="molecule type" value="Genomic_DNA"/>
</dbReference>
<evidence type="ECO:0000256" key="2">
    <source>
        <dbReference type="HAMAP-Rule" id="MF_01875"/>
    </source>
</evidence>
<organism evidence="5 6">
    <name type="scientific">Sandaracinus amylolyticus</name>
    <dbReference type="NCBI Taxonomy" id="927083"/>
    <lineage>
        <taxon>Bacteria</taxon>
        <taxon>Pseudomonadati</taxon>
        <taxon>Myxococcota</taxon>
        <taxon>Polyangia</taxon>
        <taxon>Polyangiales</taxon>
        <taxon>Sandaracinaceae</taxon>
        <taxon>Sandaracinus</taxon>
    </lineage>
</organism>
<dbReference type="GO" id="GO:0006310">
    <property type="term" value="P:DNA recombination"/>
    <property type="evidence" value="ECO:0007669"/>
    <property type="project" value="UniProtKB-KW"/>
</dbReference>
<dbReference type="PANTHER" id="PTHR41251">
    <property type="entry name" value="NON-HOMOLOGOUS END JOINING PROTEIN KU"/>
    <property type="match status" value="1"/>
</dbReference>
<protein>
    <recommendedName>
        <fullName evidence="2">Non-homologous end joining protein Ku</fullName>
    </recommendedName>
</protein>
<feature type="compositionally biased region" description="Basic residues" evidence="3">
    <location>
        <begin position="1"/>
        <end position="18"/>
    </location>
</feature>
<evidence type="ECO:0000313" key="6">
    <source>
        <dbReference type="Proteomes" id="UP000034883"/>
    </source>
</evidence>
<evidence type="ECO:0000256" key="3">
    <source>
        <dbReference type="SAM" id="MobiDB-lite"/>
    </source>
</evidence>
<reference evidence="5 6" key="1">
    <citation type="submission" date="2015-03" db="EMBL/GenBank/DDBJ databases">
        <title>Genome assembly of Sandaracinus amylolyticus DSM 53668.</title>
        <authorList>
            <person name="Sharma G."/>
            <person name="Subramanian S."/>
        </authorList>
    </citation>
    <scope>NUCLEOTIDE SEQUENCE [LARGE SCALE GENOMIC DNA]</scope>
    <source>
        <strain evidence="5 6">DSM 53668</strain>
    </source>
</reference>
<keyword evidence="2" id="KW-0227">DNA damage</keyword>
<keyword evidence="6" id="KW-1185">Reference proteome</keyword>
<dbReference type="PIRSF" id="PIRSF006493">
    <property type="entry name" value="Prok_Ku"/>
    <property type="match status" value="1"/>
</dbReference>
<keyword evidence="2" id="KW-0233">DNA recombination</keyword>
<accession>A0A0F6W4S8</accession>
<comment type="subunit">
    <text evidence="2">Homodimer. Interacts with LigD.</text>
</comment>
<dbReference type="RefSeq" id="WP_053234673.1">
    <property type="nucleotide sequence ID" value="NZ_CP011125.1"/>
</dbReference>
<keyword evidence="2" id="KW-0234">DNA repair</keyword>
<evidence type="ECO:0000259" key="4">
    <source>
        <dbReference type="SMART" id="SM00559"/>
    </source>
</evidence>
<proteinExistence type="inferred from homology"/>
<dbReference type="OrthoDB" id="9795084at2"/>
<dbReference type="GO" id="GO:0003690">
    <property type="term" value="F:double-stranded DNA binding"/>
    <property type="evidence" value="ECO:0007669"/>
    <property type="project" value="UniProtKB-UniRule"/>
</dbReference>
<dbReference type="SMART" id="SM00559">
    <property type="entry name" value="Ku78"/>
    <property type="match status" value="1"/>
</dbReference>
<dbReference type="STRING" id="927083.DB32_004560"/>
<feature type="compositionally biased region" description="Basic and acidic residues" evidence="3">
    <location>
        <begin position="269"/>
        <end position="286"/>
    </location>
</feature>
<sequence length="316" mass="35635">MATRRTRSSTTTKTKRASSKTAARTAKAHDEPASAEGGAKGVPRALWTGSIGFGLLQIPVSLHTASATQELRFHQLDDRTLDPIGYKRVNKTTGEEVEWEHIVRGYEVEKGEFVVITDEDMQAADVEATQTIDIVDFVEREAVQPVWFDKPYYLAPLKRAERAYALFREALVRTNRVAIAKVVIRTRQHLAMVYPHKRALVLEILRWSHELRSPKGLDLPEEDLSSLKVGDRELEMAEELVTRMSSDWDPARYTDDYREAVLQMIEEKARSGKVTEVRHPTEREAPAKASDLVALLRKSLESTGDEKTGKKKGRAA</sequence>
<dbReference type="Pfam" id="PF02735">
    <property type="entry name" value="Ku"/>
    <property type="match status" value="1"/>
</dbReference>
<evidence type="ECO:0000256" key="1">
    <source>
        <dbReference type="ARBA" id="ARBA00023125"/>
    </source>
</evidence>
<dbReference type="InterPro" id="IPR009187">
    <property type="entry name" value="Prok_Ku"/>
</dbReference>
<dbReference type="AlphaFoldDB" id="A0A0F6W4S8"/>
<dbReference type="KEGG" id="samy:DB32_004560"/>
<comment type="function">
    <text evidence="2">With LigD forms a non-homologous end joining (NHEJ) DNA repair enzyme, which repairs dsDNA breaks with reduced fidelity. Binds linear dsDNA with 5'- and 3'- overhangs but not closed circular dsDNA nor ssDNA. Recruits and stimulates the ligase activity of LigD.</text>
</comment>
<dbReference type="GO" id="GO:0006303">
    <property type="term" value="P:double-strand break repair via nonhomologous end joining"/>
    <property type="evidence" value="ECO:0007669"/>
    <property type="project" value="UniProtKB-UniRule"/>
</dbReference>
<feature type="region of interest" description="Disordered" evidence="3">
    <location>
        <begin position="1"/>
        <end position="41"/>
    </location>
</feature>
<dbReference type="PANTHER" id="PTHR41251:SF1">
    <property type="entry name" value="NON-HOMOLOGOUS END JOINING PROTEIN KU"/>
    <property type="match status" value="1"/>
</dbReference>
<dbReference type="SUPFAM" id="SSF100939">
    <property type="entry name" value="SPOC domain-like"/>
    <property type="match status" value="1"/>
</dbReference>